<reference evidence="2" key="1">
    <citation type="submission" date="2017-05" db="EMBL/GenBank/DDBJ databases">
        <authorList>
            <person name="Macchi M."/>
            <person name="Festa S."/>
            <person name="Coppotelli B.M."/>
            <person name="Morelli I.S."/>
        </authorList>
    </citation>
    <scope>NUCLEOTIDE SEQUENCE [LARGE SCALE GENOMIC DNA]</scope>
    <source>
        <strain evidence="2">I</strain>
    </source>
</reference>
<keyword evidence="2" id="KW-1185">Reference proteome</keyword>
<accession>A0A211ZTM9</accession>
<comment type="caution">
    <text evidence="1">The sequence shown here is derived from an EMBL/GenBank/DDBJ whole genome shotgun (WGS) entry which is preliminary data.</text>
</comment>
<organism evidence="1 2">
    <name type="scientific">Inquilinus limosus</name>
    <dbReference type="NCBI Taxonomy" id="171674"/>
    <lineage>
        <taxon>Bacteria</taxon>
        <taxon>Pseudomonadati</taxon>
        <taxon>Pseudomonadota</taxon>
        <taxon>Alphaproteobacteria</taxon>
        <taxon>Rhodospirillales</taxon>
        <taxon>Rhodospirillaceae</taxon>
        <taxon>Inquilinus</taxon>
    </lineage>
</organism>
<proteinExistence type="predicted"/>
<dbReference type="AlphaFoldDB" id="A0A211ZTM9"/>
<protein>
    <submittedName>
        <fullName evidence="1">Uncharacterized protein</fullName>
    </submittedName>
</protein>
<evidence type="ECO:0000313" key="1">
    <source>
        <dbReference type="EMBL" id="OWJ68564.1"/>
    </source>
</evidence>
<name>A0A211ZTM9_9PROT</name>
<evidence type="ECO:0000313" key="2">
    <source>
        <dbReference type="Proteomes" id="UP000196655"/>
    </source>
</evidence>
<dbReference type="Proteomes" id="UP000196655">
    <property type="component" value="Unassembled WGS sequence"/>
</dbReference>
<sequence length="90" mass="9577">MDAKDVDVEIARGGEVDKDSGRRCRIIRRIDARELDITDTADNVEDAADQDVGAGPSIDRVITGISGNDVIAAQPVNRVVAEGLDGTEDQ</sequence>
<gene>
    <name evidence="1" type="ORF">BWR60_03905</name>
</gene>
<dbReference type="EMBL" id="NHON01000004">
    <property type="protein sequence ID" value="OWJ68564.1"/>
    <property type="molecule type" value="Genomic_DNA"/>
</dbReference>